<dbReference type="GO" id="GO:0003677">
    <property type="term" value="F:DNA binding"/>
    <property type="evidence" value="ECO:0007669"/>
    <property type="project" value="UniProtKB-KW"/>
</dbReference>
<dbReference type="SUPFAM" id="SSF47413">
    <property type="entry name" value="lambda repressor-like DNA-binding domains"/>
    <property type="match status" value="1"/>
</dbReference>
<keyword evidence="3" id="KW-1185">Reference proteome</keyword>
<sequence length="81" mass="9422">MDKDQIKQKHIKEYRQIGLLIAYHRKLNGYTQQQLAKSINISRTHLSNIEAPDAATSFSLEILFQISDALNVPVKKFFEFE</sequence>
<reference evidence="2 3" key="1">
    <citation type="submission" date="2018-05" db="EMBL/GenBank/DDBJ databases">
        <authorList>
            <person name="Goeker M."/>
            <person name="Huntemann M."/>
            <person name="Clum A."/>
            <person name="Pillay M."/>
            <person name="Palaniappan K."/>
            <person name="Varghese N."/>
            <person name="Mikhailova N."/>
            <person name="Stamatis D."/>
            <person name="Reddy T."/>
            <person name="Daum C."/>
            <person name="Shapiro N."/>
            <person name="Ivanova N."/>
            <person name="Kyrpides N."/>
            <person name="Woyke T."/>
        </authorList>
    </citation>
    <scope>NUCLEOTIDE SEQUENCE [LARGE SCALE GENOMIC DNA]</scope>
    <source>
        <strain evidence="2 3">DSM 26524</strain>
    </source>
</reference>
<name>A0AB73T2X4_9FIRM</name>
<dbReference type="PROSITE" id="PS50943">
    <property type="entry name" value="HTH_CROC1"/>
    <property type="match status" value="1"/>
</dbReference>
<organism evidence="2 3">
    <name type="scientific">Murimonas intestini</name>
    <dbReference type="NCBI Taxonomy" id="1337051"/>
    <lineage>
        <taxon>Bacteria</taxon>
        <taxon>Bacillati</taxon>
        <taxon>Bacillota</taxon>
        <taxon>Clostridia</taxon>
        <taxon>Lachnospirales</taxon>
        <taxon>Lachnospiraceae</taxon>
        <taxon>Murimonas</taxon>
    </lineage>
</organism>
<dbReference type="Proteomes" id="UP000245412">
    <property type="component" value="Unassembled WGS sequence"/>
</dbReference>
<keyword evidence="2" id="KW-0238">DNA-binding</keyword>
<dbReference type="RefSeq" id="WP_187374214.1">
    <property type="nucleotide sequence ID" value="NZ_CABJAT010000003.1"/>
</dbReference>
<dbReference type="InterPro" id="IPR001387">
    <property type="entry name" value="Cro/C1-type_HTH"/>
</dbReference>
<comment type="caution">
    <text evidence="2">The sequence shown here is derived from an EMBL/GenBank/DDBJ whole genome shotgun (WGS) entry which is preliminary data.</text>
</comment>
<dbReference type="InterPro" id="IPR010982">
    <property type="entry name" value="Lambda_DNA-bd_dom_sf"/>
</dbReference>
<accession>A0AB73T2X4</accession>
<dbReference type="CDD" id="cd00093">
    <property type="entry name" value="HTH_XRE"/>
    <property type="match status" value="1"/>
</dbReference>
<evidence type="ECO:0000259" key="1">
    <source>
        <dbReference type="PROSITE" id="PS50943"/>
    </source>
</evidence>
<dbReference type="Pfam" id="PF01381">
    <property type="entry name" value="HTH_3"/>
    <property type="match status" value="1"/>
</dbReference>
<dbReference type="EMBL" id="QGGY01000008">
    <property type="protein sequence ID" value="PWJ74648.1"/>
    <property type="molecule type" value="Genomic_DNA"/>
</dbReference>
<dbReference type="AlphaFoldDB" id="A0AB73T2X4"/>
<proteinExistence type="predicted"/>
<evidence type="ECO:0000313" key="3">
    <source>
        <dbReference type="Proteomes" id="UP000245412"/>
    </source>
</evidence>
<feature type="domain" description="HTH cro/C1-type" evidence="1">
    <location>
        <begin position="21"/>
        <end position="77"/>
    </location>
</feature>
<dbReference type="SMART" id="SM00530">
    <property type="entry name" value="HTH_XRE"/>
    <property type="match status" value="1"/>
</dbReference>
<gene>
    <name evidence="2" type="ORF">C7383_10877</name>
</gene>
<protein>
    <submittedName>
        <fullName evidence="2">DNA-binding XRE family transcriptional regulator</fullName>
    </submittedName>
</protein>
<evidence type="ECO:0000313" key="2">
    <source>
        <dbReference type="EMBL" id="PWJ74648.1"/>
    </source>
</evidence>
<dbReference type="Gene3D" id="1.10.260.40">
    <property type="entry name" value="lambda repressor-like DNA-binding domains"/>
    <property type="match status" value="1"/>
</dbReference>